<dbReference type="InterPro" id="IPR002937">
    <property type="entry name" value="Amino_oxidase"/>
</dbReference>
<dbReference type="Gene3D" id="3.90.660.20">
    <property type="entry name" value="Protoporphyrinogen oxidase, mitochondrial, domain 2"/>
    <property type="match status" value="1"/>
</dbReference>
<dbReference type="NCBIfam" id="TIGR00562">
    <property type="entry name" value="proto_IX_ox"/>
    <property type="match status" value="1"/>
</dbReference>
<dbReference type="SUPFAM" id="SSF54373">
    <property type="entry name" value="FAD-linked reductases, C-terminal domain"/>
    <property type="match status" value="1"/>
</dbReference>
<evidence type="ECO:0000259" key="12">
    <source>
        <dbReference type="Pfam" id="PF01593"/>
    </source>
</evidence>
<accession>A0A427TNK3</accession>
<protein>
    <recommendedName>
        <fullName evidence="6 11">Coproporphyrinogen III oxidase</fullName>
        <ecNumber evidence="5 11">1.3.3.15</ecNumber>
    </recommendedName>
</protein>
<dbReference type="Proteomes" id="UP000279911">
    <property type="component" value="Unassembled WGS sequence"/>
</dbReference>
<dbReference type="STRING" id="285983.UB32_17145"/>
<evidence type="ECO:0000256" key="9">
    <source>
        <dbReference type="ARBA" id="ARBA00023002"/>
    </source>
</evidence>
<evidence type="ECO:0000313" key="14">
    <source>
        <dbReference type="Proteomes" id="UP000279911"/>
    </source>
</evidence>
<evidence type="ECO:0000256" key="1">
    <source>
        <dbReference type="ARBA" id="ARBA00001755"/>
    </source>
</evidence>
<keyword evidence="8 11" id="KW-0274">FAD</keyword>
<evidence type="ECO:0000256" key="4">
    <source>
        <dbReference type="ARBA" id="ARBA00008310"/>
    </source>
</evidence>
<dbReference type="GO" id="GO:0004729">
    <property type="term" value="F:oxygen-dependent protoporphyrinogen oxidase activity"/>
    <property type="evidence" value="ECO:0007669"/>
    <property type="project" value="UniProtKB-UniRule"/>
</dbReference>
<comment type="catalytic activity">
    <reaction evidence="1">
        <text>coproporphyrinogen III + 3 O2 = coproporphyrin III + 3 H2O2</text>
        <dbReference type="Rhea" id="RHEA:43436"/>
        <dbReference type="ChEBI" id="CHEBI:15379"/>
        <dbReference type="ChEBI" id="CHEBI:16240"/>
        <dbReference type="ChEBI" id="CHEBI:57309"/>
        <dbReference type="ChEBI" id="CHEBI:131725"/>
        <dbReference type="EC" id="1.3.3.15"/>
    </reaction>
    <physiologicalReaction direction="left-to-right" evidence="1">
        <dbReference type="Rhea" id="RHEA:43437"/>
    </physiologicalReaction>
</comment>
<evidence type="ECO:0000256" key="3">
    <source>
        <dbReference type="ARBA" id="ARBA00004744"/>
    </source>
</evidence>
<evidence type="ECO:0000256" key="8">
    <source>
        <dbReference type="ARBA" id="ARBA00022827"/>
    </source>
</evidence>
<comment type="similarity">
    <text evidence="4 11">Belongs to the protoporphyrinogen/coproporphyrinogen oxidase family. Coproporphyrinogen III oxidase subfamily.</text>
</comment>
<dbReference type="GO" id="GO:0006783">
    <property type="term" value="P:heme biosynthetic process"/>
    <property type="evidence" value="ECO:0007669"/>
    <property type="project" value="UniProtKB-UniRule"/>
</dbReference>
<keyword evidence="10 11" id="KW-0350">Heme biosynthesis</keyword>
<evidence type="ECO:0000256" key="2">
    <source>
        <dbReference type="ARBA" id="ARBA00001974"/>
    </source>
</evidence>
<evidence type="ECO:0000256" key="6">
    <source>
        <dbReference type="ARBA" id="ARBA00019046"/>
    </source>
</evidence>
<comment type="pathway">
    <text evidence="3 11">Porphyrin-containing compound metabolism; protoheme biosynthesis.</text>
</comment>
<keyword evidence="7 11" id="KW-0285">Flavoprotein</keyword>
<sequence length="468" mass="51517">MDEKKVVVVGGGITGLATAFYLQKEAREKNLPVKVTLMEASGRLGGVISTEKRDGFTIERGPDSLIARKKSAMRLIEEVGLQDKIISNTAGKSYIFARGKLHTMPEGSFMGIPTKVTPFALSGLFSPIGKLRAAGDFILPKGEAKEDQSLGEFFRRRLGDEVVDNLIDPLLSGIYAGDIDELSLMALFPNFYEIEQKHRSLVIGLNKSMPKPPKNVKRPASKKGMFISLSTGLEELILQVEKRLEPGTVRKNTAVEKVEKTGGSYQVKLATGEIEEADSVVITTDHFHAQQILADHAFMEPFKNMPSNSVANVAMVFPKSAIEKDIDGTGFLISRNSDFRITACTWTHKKWPGTSPEDMALLRCYVGKPDDQEAVELSDDEIVELVLKDLNKTMNITAKPIFHVVTRWRKSMPQYTVGHLQKIAEVKDRLNEELPGVYLAGGSFEGVGIPGCIDQAEAAVEKVMSYLS</sequence>
<gene>
    <name evidence="13" type="primary">hemY</name>
    <name evidence="13" type="ORF">EJA10_16255</name>
</gene>
<dbReference type="GO" id="GO:0005737">
    <property type="term" value="C:cytoplasm"/>
    <property type="evidence" value="ECO:0007669"/>
    <property type="project" value="UniProtKB-SubCell"/>
</dbReference>
<dbReference type="RefSeq" id="WP_125481081.1">
    <property type="nucleotide sequence ID" value="NZ_RSFW01000018.1"/>
</dbReference>
<name>A0A427TNK3_9BACI</name>
<dbReference type="NCBIfam" id="NF008845">
    <property type="entry name" value="PRK11883.1-5"/>
    <property type="match status" value="1"/>
</dbReference>
<dbReference type="OrthoDB" id="9805195at2"/>
<evidence type="ECO:0000256" key="10">
    <source>
        <dbReference type="ARBA" id="ARBA00023133"/>
    </source>
</evidence>
<evidence type="ECO:0000313" key="13">
    <source>
        <dbReference type="EMBL" id="RSD25935.1"/>
    </source>
</evidence>
<dbReference type="EC" id="1.3.3.15" evidence="5 11"/>
<comment type="subcellular location">
    <subcellularLocation>
        <location evidence="11">Cytoplasm</location>
    </subcellularLocation>
</comment>
<feature type="domain" description="Amine oxidase" evidence="12">
    <location>
        <begin position="13"/>
        <end position="463"/>
    </location>
</feature>
<dbReference type="PANTHER" id="PTHR42923:SF3">
    <property type="entry name" value="PROTOPORPHYRINOGEN OXIDASE"/>
    <property type="match status" value="1"/>
</dbReference>
<dbReference type="InterPro" id="IPR036188">
    <property type="entry name" value="FAD/NAD-bd_sf"/>
</dbReference>
<dbReference type="Gene3D" id="1.10.3110.10">
    <property type="entry name" value="protoporphyrinogen ix oxidase, domain 3"/>
    <property type="match status" value="1"/>
</dbReference>
<dbReference type="InterPro" id="IPR004572">
    <property type="entry name" value="Protoporphyrinogen_oxidase"/>
</dbReference>
<organism evidence="13 14">
    <name type="scientific">Mesobacillus subterraneus</name>
    <dbReference type="NCBI Taxonomy" id="285983"/>
    <lineage>
        <taxon>Bacteria</taxon>
        <taxon>Bacillati</taxon>
        <taxon>Bacillota</taxon>
        <taxon>Bacilli</taxon>
        <taxon>Bacillales</taxon>
        <taxon>Bacillaceae</taxon>
        <taxon>Mesobacillus</taxon>
    </lineage>
</organism>
<keyword evidence="9 11" id="KW-0560">Oxidoreductase</keyword>
<dbReference type="AlphaFoldDB" id="A0A427TNK3"/>
<dbReference type="PANTHER" id="PTHR42923">
    <property type="entry name" value="PROTOPORPHYRINOGEN OXIDASE"/>
    <property type="match status" value="1"/>
</dbReference>
<comment type="cofactor">
    <cofactor evidence="2 11">
        <name>FAD</name>
        <dbReference type="ChEBI" id="CHEBI:57692"/>
    </cofactor>
</comment>
<evidence type="ECO:0000256" key="11">
    <source>
        <dbReference type="RuleBase" id="RU364052"/>
    </source>
</evidence>
<comment type="caution">
    <text evidence="13">The sequence shown here is derived from an EMBL/GenBank/DDBJ whole genome shotgun (WGS) entry which is preliminary data.</text>
</comment>
<proteinExistence type="inferred from homology"/>
<dbReference type="EMBL" id="RSFW01000018">
    <property type="protein sequence ID" value="RSD25935.1"/>
    <property type="molecule type" value="Genomic_DNA"/>
</dbReference>
<reference evidence="14" key="1">
    <citation type="submission" date="2018-12" db="EMBL/GenBank/DDBJ databases">
        <title>Bacillus chawlae sp. nov., Bacillus glennii sp. nov., and Bacillus saganii sp. nov. Isolated from the Vehicle Assembly Building at Kennedy Space Center where the Viking Spacecraft were Assembled.</title>
        <authorList>
            <person name="Seuylemezian A."/>
            <person name="Vaishampayan P."/>
        </authorList>
    </citation>
    <scope>NUCLEOTIDE SEQUENCE [LARGE SCALE GENOMIC DNA]</scope>
    <source>
        <strain evidence="14">DSM 13966</strain>
    </source>
</reference>
<keyword evidence="11" id="KW-0963">Cytoplasm</keyword>
<evidence type="ECO:0000256" key="7">
    <source>
        <dbReference type="ARBA" id="ARBA00022630"/>
    </source>
</evidence>
<comment type="function">
    <text evidence="11">Involved in coproporphyrin-dependent heme b biosynthesis. Catalyzes the oxidation of coproporphyrinogen III to coproporphyrin III.</text>
</comment>
<evidence type="ECO:0000256" key="5">
    <source>
        <dbReference type="ARBA" id="ARBA00012402"/>
    </source>
</evidence>
<dbReference type="Gene3D" id="3.50.50.60">
    <property type="entry name" value="FAD/NAD(P)-binding domain"/>
    <property type="match status" value="1"/>
</dbReference>
<dbReference type="SUPFAM" id="SSF51905">
    <property type="entry name" value="FAD/NAD(P)-binding domain"/>
    <property type="match status" value="1"/>
</dbReference>
<dbReference type="UniPathway" id="UPA00252"/>
<dbReference type="InterPro" id="IPR050464">
    <property type="entry name" value="Zeta_carotene_desat/Oxidored"/>
</dbReference>
<dbReference type="Pfam" id="PF01593">
    <property type="entry name" value="Amino_oxidase"/>
    <property type="match status" value="1"/>
</dbReference>